<feature type="compositionally biased region" description="Basic and acidic residues" evidence="1">
    <location>
        <begin position="730"/>
        <end position="741"/>
    </location>
</feature>
<accession>A0A4Y2JBM0</accession>
<dbReference type="EMBL" id="BGPR01003327">
    <property type="protein sequence ID" value="GBM86622.1"/>
    <property type="molecule type" value="Genomic_DNA"/>
</dbReference>
<evidence type="ECO:0000256" key="1">
    <source>
        <dbReference type="SAM" id="MobiDB-lite"/>
    </source>
</evidence>
<sequence length="1270" mass="139601">MDVIETLLKLPESERQKLAEALLLLRNVGANVSSNDSAGKSGADLKDSLNLSNNTPEKPVSKQKTLDSWIVKNRTQPSSCEKEMTNSKEIVPIAETGEASRNFDSEEVSSTVRDQHLPCSLSAPIEKSSKSENVIEKKLMVLLNRQDCLESKHKSPEHSEFSFEKKSISPIEIKSPSKKHAHISENSDERTLSPEKHSSTPPRSYNLRSARGVSDEKPSSEASNSLVISPEKEDRDKINRSVTKQKPKFKNSVGKDASPNSSTCLKEAKYDQKTDSCNEIMSKGNNKSFECKTPSTVVTSELEKTSEVISNNNNKITLTDESPIPVELGAALVVKGKRKRASKGKESKKLCVANTAQKNSPEERKVNNKSVQSIPSKKVTKLNAINENPSESSIEKTVQLPRTDESTSPIQKQISSNDAVKSVSKLKLKKTSKRKVKNDVISYGKTKLDSTATEVKKKSLPNPEIDAGISKNVVFQNETFDKQLKSATTSESQSKECAKETEELFTKDVNSVISVNVNSKKISRKRGDENKNMKAAKNSLLSDSEMASKINDEESIGEDSLETSSKIFQSQNKKSAKEIEELLIKDKNAVTSVNVGSKRTSRKRGIGSKSMVTTKNSLISDSGPASKNSDKDRITSIETSSKISHSQNNEFAEETDELSIKDTNTVIPINVSSKKKFKKRSSENKSIVAAKNSLSSDSGQASKNDEENSITSTETLSVDSSKNSPSQSKECSEELLIKDKNAVTSVNVGSKRTNRKRGIGSKSMVTTKSSLISYSEQTSKNSDKDSITSIATLSIDSSKNSPSSIAKELSTKQTSSINNTSTTEKITLSLNQNKCSQSVILCNQSGDHNRKNSLNSSDDELDSLNKMKESPEDQSRKSSAVSPNVPQSNNNVLHPQGNSNLSGVSKKLNALKKQRPVPANSRKKLKVTKDENQSNTYQSISDNLDSEMENPGLNLKRSSSKKKVTSLKLKVVTDSSKEHSDVLITKSKASSSNSNVVQEPKDQLLKNLKLNNKLAQGQKEKMRVKISKKVKESHSKKKSNSLESQVVPSINLSKNDEVEKLNCNLVGESSVKNELCKTKTNKKASIKSTNKEKSIKEAERTENEHLSEKISEVQMELDSFHSVEKSETCDNSTSSDNSVDAEMAQETILDISVDISNSSESGKEKHNIIRDMGGITEKAADLTVNNSNETDVQTDFKNSGEFDEKMKNNYLAFCKMKEVLEAIGISIEEVFENTEMINSLDSVPPNGAIKINKCKSDSKILFVCMNQKRK</sequence>
<reference evidence="2 3" key="1">
    <citation type="journal article" date="2019" name="Sci. Rep.">
        <title>Orb-weaving spider Araneus ventricosus genome elucidates the spidroin gene catalogue.</title>
        <authorList>
            <person name="Kono N."/>
            <person name="Nakamura H."/>
            <person name="Ohtoshi R."/>
            <person name="Moran D.A.P."/>
            <person name="Shinohara A."/>
            <person name="Yoshida Y."/>
            <person name="Fujiwara M."/>
            <person name="Mori M."/>
            <person name="Tomita M."/>
            <person name="Arakawa K."/>
        </authorList>
    </citation>
    <scope>NUCLEOTIDE SEQUENCE [LARGE SCALE GENOMIC DNA]</scope>
</reference>
<feature type="compositionally biased region" description="Basic and acidic residues" evidence="1">
    <location>
        <begin position="863"/>
        <end position="876"/>
    </location>
</feature>
<feature type="region of interest" description="Disordered" evidence="1">
    <location>
        <begin position="338"/>
        <end position="419"/>
    </location>
</feature>
<feature type="compositionally biased region" description="Polar residues" evidence="1">
    <location>
        <begin position="709"/>
        <end position="729"/>
    </location>
</feature>
<proteinExistence type="predicted"/>
<feature type="compositionally biased region" description="Basic and acidic residues" evidence="1">
    <location>
        <begin position="1089"/>
        <end position="1106"/>
    </location>
</feature>
<dbReference type="AlphaFoldDB" id="A0A4Y2JBM0"/>
<evidence type="ECO:0000313" key="3">
    <source>
        <dbReference type="Proteomes" id="UP000499080"/>
    </source>
</evidence>
<feature type="region of interest" description="Disordered" evidence="1">
    <location>
        <begin position="32"/>
        <end position="64"/>
    </location>
</feature>
<feature type="compositionally biased region" description="Basic and acidic residues" evidence="1">
    <location>
        <begin position="182"/>
        <end position="198"/>
    </location>
</feature>
<feature type="compositionally biased region" description="Polar residues" evidence="1">
    <location>
        <begin position="610"/>
        <end position="627"/>
    </location>
</feature>
<feature type="region of interest" description="Disordered" evidence="1">
    <location>
        <begin position="524"/>
        <end position="546"/>
    </location>
</feature>
<feature type="region of interest" description="Disordered" evidence="1">
    <location>
        <begin position="1016"/>
        <end position="1044"/>
    </location>
</feature>
<dbReference type="OrthoDB" id="6434730at2759"/>
<feature type="region of interest" description="Disordered" evidence="1">
    <location>
        <begin position="844"/>
        <end position="962"/>
    </location>
</feature>
<name>A0A4Y2JBM0_ARAVE</name>
<feature type="compositionally biased region" description="Low complexity" evidence="1">
    <location>
        <begin position="794"/>
        <end position="804"/>
    </location>
</feature>
<comment type="caution">
    <text evidence="2">The sequence shown here is derived from an EMBL/GenBank/DDBJ whole genome shotgun (WGS) entry which is preliminary data.</text>
</comment>
<feature type="compositionally biased region" description="Polar residues" evidence="1">
    <location>
        <begin position="383"/>
        <end position="396"/>
    </location>
</feature>
<feature type="compositionally biased region" description="Basic and acidic residues" evidence="1">
    <location>
        <begin position="1018"/>
        <end position="1033"/>
    </location>
</feature>
<feature type="compositionally biased region" description="Polar residues" evidence="1">
    <location>
        <begin position="406"/>
        <end position="419"/>
    </location>
</feature>
<feature type="compositionally biased region" description="Basic residues" evidence="1">
    <location>
        <begin position="909"/>
        <end position="926"/>
    </location>
</feature>
<dbReference type="Proteomes" id="UP000499080">
    <property type="component" value="Unassembled WGS sequence"/>
</dbReference>
<feature type="region of interest" description="Disordered" evidence="1">
    <location>
        <begin position="793"/>
        <end position="819"/>
    </location>
</feature>
<feature type="compositionally biased region" description="Polar residues" evidence="1">
    <location>
        <begin position="742"/>
        <end position="751"/>
    </location>
</feature>
<evidence type="ECO:0000313" key="2">
    <source>
        <dbReference type="EMBL" id="GBM86622.1"/>
    </source>
</evidence>
<gene>
    <name evidence="2" type="ORF">AVEN_259895_1</name>
</gene>
<feature type="compositionally biased region" description="Polar residues" evidence="1">
    <location>
        <begin position="661"/>
        <end position="671"/>
    </location>
</feature>
<feature type="compositionally biased region" description="Polar residues" evidence="1">
    <location>
        <begin position="692"/>
        <end position="702"/>
    </location>
</feature>
<feature type="region of interest" description="Disordered" evidence="1">
    <location>
        <begin position="150"/>
        <end position="272"/>
    </location>
</feature>
<feature type="region of interest" description="Disordered" evidence="1">
    <location>
        <begin position="1080"/>
        <end position="1106"/>
    </location>
</feature>
<feature type="region of interest" description="Disordered" evidence="1">
    <location>
        <begin position="594"/>
        <end position="768"/>
    </location>
</feature>
<feature type="compositionally biased region" description="Low complexity" evidence="1">
    <location>
        <begin position="878"/>
        <end position="892"/>
    </location>
</feature>
<feature type="compositionally biased region" description="Basic and acidic residues" evidence="1">
    <location>
        <begin position="230"/>
        <end position="239"/>
    </location>
</feature>
<feature type="compositionally biased region" description="Polar residues" evidence="1">
    <location>
        <begin position="933"/>
        <end position="943"/>
    </location>
</feature>
<keyword evidence="3" id="KW-1185">Reference proteome</keyword>
<organism evidence="2 3">
    <name type="scientific">Araneus ventricosus</name>
    <name type="common">Orbweaver spider</name>
    <name type="synonym">Epeira ventricosa</name>
    <dbReference type="NCBI Taxonomy" id="182803"/>
    <lineage>
        <taxon>Eukaryota</taxon>
        <taxon>Metazoa</taxon>
        <taxon>Ecdysozoa</taxon>
        <taxon>Arthropoda</taxon>
        <taxon>Chelicerata</taxon>
        <taxon>Arachnida</taxon>
        <taxon>Araneae</taxon>
        <taxon>Araneomorphae</taxon>
        <taxon>Entelegynae</taxon>
        <taxon>Araneoidea</taxon>
        <taxon>Araneidae</taxon>
        <taxon>Araneus</taxon>
    </lineage>
</organism>
<feature type="compositionally biased region" description="Polar residues" evidence="1">
    <location>
        <begin position="636"/>
        <end position="650"/>
    </location>
</feature>
<protein>
    <submittedName>
        <fullName evidence="2">Uncharacterized protein</fullName>
    </submittedName>
</protein>
<feature type="compositionally biased region" description="Basic and acidic residues" evidence="1">
    <location>
        <begin position="150"/>
        <end position="167"/>
    </location>
</feature>